<dbReference type="Gene3D" id="3.30.565.10">
    <property type="entry name" value="Histidine kinase-like ATPase, C-terminal domain"/>
    <property type="match status" value="1"/>
</dbReference>
<feature type="domain" description="Signal transduction histidine kinase subgroup 3 dimerisation and phosphoacceptor" evidence="11">
    <location>
        <begin position="186"/>
        <end position="252"/>
    </location>
</feature>
<name>A0ABY4YJ25_9MICO</name>
<dbReference type="Gene3D" id="1.20.5.1930">
    <property type="match status" value="1"/>
</dbReference>
<sequence length="385" mass="41280">MERQRRRQWVVDICVAVLLAGVGLLEIWAPFESVMGEGSRTVSSVGVVLFAAFLSQRRARPWVALTGVLVWPALGAAVGAEHMHLLFFGQLVPLLVLTFTIARHGQGSYRWVGTAAVAGFITFADLFVPLLAEPSELIFHWSALTLVWLTGHGLRVSADRAAAEAVRAHLAETTSREAALRAISDERARIARELHDIVAHSVGVIVVQAGAAEQVVEEDPEFARRALATIRSTGSGALVEMRRVVTMLRDPDLGHDLAPQPGIAALPDLVTSARDAGLHVDLEVTGERPPLPAGLDLTAYRVVQEALTNVRRHSEATRAQVAMAFLPGALEIEVSDAGPSRGSDDTPGHGLLGMRERVALFGGQVETDTTGGVFTVRAVLPLERA</sequence>
<evidence type="ECO:0000256" key="8">
    <source>
        <dbReference type="ARBA" id="ARBA00023012"/>
    </source>
</evidence>
<dbReference type="CDD" id="cd16917">
    <property type="entry name" value="HATPase_UhpB-NarQ-NarX-like"/>
    <property type="match status" value="1"/>
</dbReference>
<dbReference type="PANTHER" id="PTHR24421:SF10">
    <property type="entry name" value="NITRATE_NITRITE SENSOR PROTEIN NARQ"/>
    <property type="match status" value="1"/>
</dbReference>
<evidence type="ECO:0000256" key="9">
    <source>
        <dbReference type="SAM" id="Phobius"/>
    </source>
</evidence>
<evidence type="ECO:0000256" key="7">
    <source>
        <dbReference type="ARBA" id="ARBA00022840"/>
    </source>
</evidence>
<feature type="transmembrane region" description="Helical" evidence="9">
    <location>
        <begin position="37"/>
        <end position="55"/>
    </location>
</feature>
<comment type="catalytic activity">
    <reaction evidence="1">
        <text>ATP + protein L-histidine = ADP + protein N-phospho-L-histidine.</text>
        <dbReference type="EC" id="2.7.13.3"/>
    </reaction>
</comment>
<keyword evidence="3" id="KW-0597">Phosphoprotein</keyword>
<dbReference type="PANTHER" id="PTHR24421">
    <property type="entry name" value="NITRATE/NITRITE SENSOR PROTEIN NARX-RELATED"/>
    <property type="match status" value="1"/>
</dbReference>
<dbReference type="Proteomes" id="UP001056535">
    <property type="component" value="Chromosome"/>
</dbReference>
<evidence type="ECO:0000256" key="4">
    <source>
        <dbReference type="ARBA" id="ARBA00022679"/>
    </source>
</evidence>
<evidence type="ECO:0000256" key="1">
    <source>
        <dbReference type="ARBA" id="ARBA00000085"/>
    </source>
</evidence>
<dbReference type="InterPro" id="IPR050482">
    <property type="entry name" value="Sensor_HK_TwoCompSys"/>
</dbReference>
<reference evidence="12" key="1">
    <citation type="submission" date="2022-06" db="EMBL/GenBank/DDBJ databases">
        <title>Ornithinimicrobium JY.X270.</title>
        <authorList>
            <person name="Huang Y."/>
        </authorList>
    </citation>
    <scope>NUCLEOTIDE SEQUENCE</scope>
    <source>
        <strain evidence="12">JY.X270</strain>
    </source>
</reference>
<protein>
    <recommendedName>
        <fullName evidence="2">histidine kinase</fullName>
        <ecNumber evidence="2">2.7.13.3</ecNumber>
    </recommendedName>
</protein>
<evidence type="ECO:0000256" key="6">
    <source>
        <dbReference type="ARBA" id="ARBA00022777"/>
    </source>
</evidence>
<dbReference type="InterPro" id="IPR011712">
    <property type="entry name" value="Sig_transdc_His_kin_sub3_dim/P"/>
</dbReference>
<dbReference type="GO" id="GO:0016301">
    <property type="term" value="F:kinase activity"/>
    <property type="evidence" value="ECO:0007669"/>
    <property type="project" value="UniProtKB-KW"/>
</dbReference>
<evidence type="ECO:0000313" key="12">
    <source>
        <dbReference type="EMBL" id="USQ76609.1"/>
    </source>
</evidence>
<evidence type="ECO:0000259" key="10">
    <source>
        <dbReference type="Pfam" id="PF02518"/>
    </source>
</evidence>
<keyword evidence="13" id="KW-1185">Reference proteome</keyword>
<dbReference type="EC" id="2.7.13.3" evidence="2"/>
<feature type="transmembrane region" description="Helical" evidence="9">
    <location>
        <begin position="62"/>
        <end position="79"/>
    </location>
</feature>
<dbReference type="SUPFAM" id="SSF55874">
    <property type="entry name" value="ATPase domain of HSP90 chaperone/DNA topoisomerase II/histidine kinase"/>
    <property type="match status" value="1"/>
</dbReference>
<keyword evidence="7" id="KW-0067">ATP-binding</keyword>
<feature type="transmembrane region" description="Helical" evidence="9">
    <location>
        <begin position="85"/>
        <end position="102"/>
    </location>
</feature>
<evidence type="ECO:0000256" key="2">
    <source>
        <dbReference type="ARBA" id="ARBA00012438"/>
    </source>
</evidence>
<dbReference type="InterPro" id="IPR003594">
    <property type="entry name" value="HATPase_dom"/>
</dbReference>
<evidence type="ECO:0000259" key="11">
    <source>
        <dbReference type="Pfam" id="PF07730"/>
    </source>
</evidence>
<accession>A0ABY4YJ25</accession>
<evidence type="ECO:0000313" key="13">
    <source>
        <dbReference type="Proteomes" id="UP001056535"/>
    </source>
</evidence>
<keyword evidence="4" id="KW-0808">Transferase</keyword>
<keyword evidence="9" id="KW-0472">Membrane</keyword>
<organism evidence="12 13">
    <name type="scientific">Ornithinimicrobium cryptoxanthini</name>
    <dbReference type="NCBI Taxonomy" id="2934161"/>
    <lineage>
        <taxon>Bacteria</taxon>
        <taxon>Bacillati</taxon>
        <taxon>Actinomycetota</taxon>
        <taxon>Actinomycetes</taxon>
        <taxon>Micrococcales</taxon>
        <taxon>Ornithinimicrobiaceae</taxon>
        <taxon>Ornithinimicrobium</taxon>
    </lineage>
</organism>
<dbReference type="RefSeq" id="WP_252621313.1">
    <property type="nucleotide sequence ID" value="NZ_CP099490.1"/>
</dbReference>
<feature type="transmembrane region" description="Helical" evidence="9">
    <location>
        <begin position="9"/>
        <end position="31"/>
    </location>
</feature>
<dbReference type="Pfam" id="PF02518">
    <property type="entry name" value="HATPase_c"/>
    <property type="match status" value="1"/>
</dbReference>
<evidence type="ECO:0000256" key="3">
    <source>
        <dbReference type="ARBA" id="ARBA00022553"/>
    </source>
</evidence>
<feature type="domain" description="Histidine kinase/HSP90-like ATPase" evidence="10">
    <location>
        <begin position="298"/>
        <end position="383"/>
    </location>
</feature>
<evidence type="ECO:0000256" key="5">
    <source>
        <dbReference type="ARBA" id="ARBA00022741"/>
    </source>
</evidence>
<keyword evidence="6 12" id="KW-0418">Kinase</keyword>
<dbReference type="InterPro" id="IPR036890">
    <property type="entry name" value="HATPase_C_sf"/>
</dbReference>
<proteinExistence type="predicted"/>
<keyword evidence="9" id="KW-0812">Transmembrane</keyword>
<keyword evidence="5" id="KW-0547">Nucleotide-binding</keyword>
<dbReference type="EMBL" id="CP099490">
    <property type="protein sequence ID" value="USQ76609.1"/>
    <property type="molecule type" value="Genomic_DNA"/>
</dbReference>
<keyword evidence="9" id="KW-1133">Transmembrane helix</keyword>
<dbReference type="Pfam" id="PF07730">
    <property type="entry name" value="HisKA_3"/>
    <property type="match status" value="1"/>
</dbReference>
<feature type="transmembrane region" description="Helical" evidence="9">
    <location>
        <begin position="109"/>
        <end position="132"/>
    </location>
</feature>
<keyword evidence="8" id="KW-0902">Two-component regulatory system</keyword>
<gene>
    <name evidence="12" type="ORF">NF557_01365</name>
</gene>